<feature type="region of interest" description="Disordered" evidence="1">
    <location>
        <begin position="133"/>
        <end position="163"/>
    </location>
</feature>
<protein>
    <recommendedName>
        <fullName evidence="4">C3H1-type domain-containing protein</fullName>
    </recommendedName>
</protein>
<dbReference type="AlphaFoldDB" id="A0A813E8N6"/>
<accession>A0A813E8N6</accession>
<proteinExistence type="predicted"/>
<reference evidence="2" key="1">
    <citation type="submission" date="2021-02" db="EMBL/GenBank/DDBJ databases">
        <authorList>
            <person name="Dougan E. K."/>
            <person name="Rhodes N."/>
            <person name="Thang M."/>
            <person name="Chan C."/>
        </authorList>
    </citation>
    <scope>NUCLEOTIDE SEQUENCE</scope>
</reference>
<sequence length="388" mass="41234">MTSSTMMSEFSGYSLGGVRSRGMPTVVQESGAKVSLDLYFDNSLDLDLAADDVFPASLRPTGSSPSSRPPGCFQSEESYFNQTTTRAGGYFNSEDSHFGQTSTRASGVSSNQSVSWLEDGDLLDMPTNIDRHRFRRPTTAGPPPGQFFRGPDGGPPPGRPCVSGPPGQFFTSPNALAQATVSAPPSWQPGGYASSLAPPGLAGEQNPLHCPVGSHSLSSSWAGGQGVQRPRDVRQQQAGPYLHLPGAAAPESDGSWSRSDLGAASWSLQGTRHGMYDEDISAKSMAVSSYRRAPDLLDRGTHDVPPPPSGFPSFGTRSPAEDIVLDDAYISQGSVGHPHRCSAPCKYALKSRGCKDGVDCTHCHFCTWRRKGRKDGLTASDDMMTVSL</sequence>
<name>A0A813E8N6_POLGL</name>
<evidence type="ECO:0000256" key="1">
    <source>
        <dbReference type="SAM" id="MobiDB-lite"/>
    </source>
</evidence>
<feature type="compositionally biased region" description="Polar residues" evidence="1">
    <location>
        <begin position="98"/>
        <end position="112"/>
    </location>
</feature>
<gene>
    <name evidence="2" type="ORF">PGLA1383_LOCUS12520</name>
</gene>
<organism evidence="2 3">
    <name type="scientific">Polarella glacialis</name>
    <name type="common">Dinoflagellate</name>
    <dbReference type="NCBI Taxonomy" id="89957"/>
    <lineage>
        <taxon>Eukaryota</taxon>
        <taxon>Sar</taxon>
        <taxon>Alveolata</taxon>
        <taxon>Dinophyceae</taxon>
        <taxon>Suessiales</taxon>
        <taxon>Suessiaceae</taxon>
        <taxon>Polarella</taxon>
    </lineage>
</organism>
<keyword evidence="3" id="KW-1185">Reference proteome</keyword>
<evidence type="ECO:0000313" key="3">
    <source>
        <dbReference type="Proteomes" id="UP000654075"/>
    </source>
</evidence>
<feature type="region of interest" description="Disordered" evidence="1">
    <location>
        <begin position="93"/>
        <end position="112"/>
    </location>
</feature>
<evidence type="ECO:0000313" key="2">
    <source>
        <dbReference type="EMBL" id="CAE8593943.1"/>
    </source>
</evidence>
<comment type="caution">
    <text evidence="2">The sequence shown here is derived from an EMBL/GenBank/DDBJ whole genome shotgun (WGS) entry which is preliminary data.</text>
</comment>
<dbReference type="EMBL" id="CAJNNV010006688">
    <property type="protein sequence ID" value="CAE8593943.1"/>
    <property type="molecule type" value="Genomic_DNA"/>
</dbReference>
<evidence type="ECO:0008006" key="4">
    <source>
        <dbReference type="Google" id="ProtNLM"/>
    </source>
</evidence>
<dbReference type="Proteomes" id="UP000654075">
    <property type="component" value="Unassembled WGS sequence"/>
</dbReference>